<dbReference type="SUPFAM" id="SSF89796">
    <property type="entry name" value="CoA-transferase family III (CaiB/BaiF)"/>
    <property type="match status" value="1"/>
</dbReference>
<proteinExistence type="predicted"/>
<dbReference type="InterPro" id="IPR050483">
    <property type="entry name" value="CoA-transferase_III_domain"/>
</dbReference>
<dbReference type="Proteomes" id="UP000019812">
    <property type="component" value="Unassembled WGS sequence"/>
</dbReference>
<reference evidence="2 3" key="1">
    <citation type="submission" date="2014-07" db="EMBL/GenBank/DDBJ databases">
        <title>Expanding our view of genomic diversity in Candidatus Accumulibacter clades.</title>
        <authorList>
            <person name="Skennerton C.T."/>
            <person name="Barr J.J."/>
            <person name="Slater F.R."/>
            <person name="Bond P.L."/>
            <person name="Tyson G.W."/>
        </authorList>
    </citation>
    <scope>NUCLEOTIDE SEQUENCE [LARGE SCALE GENOMIC DNA]</scope>
    <source>
        <strain evidence="3">SK-01</strain>
    </source>
</reference>
<dbReference type="Gene3D" id="3.30.1540.10">
    <property type="entry name" value="formyl-coa transferase, domain 3"/>
    <property type="match status" value="1"/>
</dbReference>
<dbReference type="STRING" id="1457154.CAPSK01_000611"/>
<sequence length="185" mass="19821">MPEFDVFGFVRERTGNIMPGITPSNTHRTCDGKHVTIGANGDAIFKRLMGAIGRDDLANDAALADNAGRDARRSELYAAIDAWTSTHDETEVLGVLTAAEVPASRVYSIADIVADPQYLARQMIESATLPDGRPFKIPGIVPKLSETPGSTEWLGPALGEHTDEMLVRLGYSAIEIGALRDAGTI</sequence>
<evidence type="ECO:0000313" key="2">
    <source>
        <dbReference type="EMBL" id="KFB69709.1"/>
    </source>
</evidence>
<dbReference type="PANTHER" id="PTHR48207">
    <property type="entry name" value="SUCCINATE--HYDROXYMETHYLGLUTARATE COA-TRANSFERASE"/>
    <property type="match status" value="1"/>
</dbReference>
<dbReference type="Pfam" id="PF02515">
    <property type="entry name" value="CoA_transf_3"/>
    <property type="match status" value="1"/>
</dbReference>
<gene>
    <name evidence="2" type="primary">caiB</name>
    <name evidence="2" type="ORF">CAPSK01_000611</name>
</gene>
<comment type="caution">
    <text evidence="2">The sequence shown here is derived from an EMBL/GenBank/DDBJ whole genome shotgun (WGS) entry which is preliminary data.</text>
</comment>
<dbReference type="Gene3D" id="3.40.50.10540">
    <property type="entry name" value="Crotonobetainyl-coa:carnitine coa-transferase, domain 1"/>
    <property type="match status" value="1"/>
</dbReference>
<dbReference type="EC" id="2.8.3.-" evidence="2"/>
<dbReference type="InterPro" id="IPR003673">
    <property type="entry name" value="CoA-Trfase_fam_III"/>
</dbReference>
<evidence type="ECO:0000313" key="3">
    <source>
        <dbReference type="Proteomes" id="UP000019812"/>
    </source>
</evidence>
<keyword evidence="1 2" id="KW-0808">Transferase</keyword>
<dbReference type="InterPro" id="IPR023606">
    <property type="entry name" value="CoA-Trfase_III_dom_1_sf"/>
</dbReference>
<dbReference type="PANTHER" id="PTHR48207:SF3">
    <property type="entry name" value="SUCCINATE--HYDROXYMETHYLGLUTARATE COA-TRANSFERASE"/>
    <property type="match status" value="1"/>
</dbReference>
<protein>
    <submittedName>
        <fullName evidence="2">Crotonobetainyl-CoA:carnitine CoA-transferase</fullName>
        <ecNumber evidence="2">2.8.3.-</ecNumber>
    </submittedName>
</protein>
<dbReference type="InterPro" id="IPR044855">
    <property type="entry name" value="CoA-Trfase_III_dom3_sf"/>
</dbReference>
<accession>A0A084Y4R5</accession>
<dbReference type="GO" id="GO:0008410">
    <property type="term" value="F:CoA-transferase activity"/>
    <property type="evidence" value="ECO:0007669"/>
    <property type="project" value="TreeGrafter"/>
</dbReference>
<dbReference type="AlphaFoldDB" id="A0A084Y4R5"/>
<dbReference type="EMBL" id="JDSS02000009">
    <property type="protein sequence ID" value="KFB69709.1"/>
    <property type="molecule type" value="Genomic_DNA"/>
</dbReference>
<organism evidence="2 3">
    <name type="scientific">Candidatus Accumulibacter vicinus</name>
    <dbReference type="NCBI Taxonomy" id="2954382"/>
    <lineage>
        <taxon>Bacteria</taxon>
        <taxon>Pseudomonadati</taxon>
        <taxon>Pseudomonadota</taxon>
        <taxon>Betaproteobacteria</taxon>
        <taxon>Candidatus Accumulibacter</taxon>
    </lineage>
</organism>
<evidence type="ECO:0000256" key="1">
    <source>
        <dbReference type="ARBA" id="ARBA00022679"/>
    </source>
</evidence>
<name>A0A084Y4R5_9PROT</name>